<dbReference type="GO" id="GO:0003677">
    <property type="term" value="F:DNA binding"/>
    <property type="evidence" value="ECO:0007669"/>
    <property type="project" value="InterPro"/>
</dbReference>
<evidence type="ECO:0000313" key="8">
    <source>
        <dbReference type="EMBL" id="KPM01601.1"/>
    </source>
</evidence>
<proteinExistence type="predicted"/>
<evidence type="ECO:0000256" key="3">
    <source>
        <dbReference type="ARBA" id="ARBA00022695"/>
    </source>
</evidence>
<protein>
    <recommendedName>
        <fullName evidence="1">DNA-directed DNA polymerase</fullName>
        <ecNumber evidence="1">2.7.7.7</ecNumber>
    </recommendedName>
    <alternativeName>
        <fullName evidence="5">Mitochondrial DNA polymerase catalytic subunit</fullName>
    </alternativeName>
</protein>
<dbReference type="GO" id="GO:0008408">
    <property type="term" value="F:3'-5' exonuclease activity"/>
    <property type="evidence" value="ECO:0007669"/>
    <property type="project" value="TreeGrafter"/>
</dbReference>
<dbReference type="VEuPathDB" id="VectorBase:SSCA004271"/>
<dbReference type="SMART" id="SM00482">
    <property type="entry name" value="POLAc"/>
    <property type="match status" value="1"/>
</dbReference>
<dbReference type="SUPFAM" id="SSF56672">
    <property type="entry name" value="DNA/RNA polymerases"/>
    <property type="match status" value="1"/>
</dbReference>
<dbReference type="AlphaFoldDB" id="A0A131ZTF2"/>
<evidence type="ECO:0000256" key="4">
    <source>
        <dbReference type="ARBA" id="ARBA00022932"/>
    </source>
</evidence>
<keyword evidence="3" id="KW-0548">Nucleotidyltransferase</keyword>
<evidence type="ECO:0000313" key="11">
    <source>
        <dbReference type="Proteomes" id="UP000616769"/>
    </source>
</evidence>
<evidence type="ECO:0000313" key="10">
    <source>
        <dbReference type="Proteomes" id="UP000070412"/>
    </source>
</evidence>
<evidence type="ECO:0000313" key="7">
    <source>
        <dbReference type="EMBL" id="KAF7487784.1"/>
    </source>
</evidence>
<dbReference type="GO" id="GO:0003887">
    <property type="term" value="F:DNA-directed DNA polymerase activity"/>
    <property type="evidence" value="ECO:0007669"/>
    <property type="project" value="UniProtKB-KW"/>
</dbReference>
<reference evidence="7" key="3">
    <citation type="submission" date="2020-01" db="EMBL/GenBank/DDBJ databases">
        <authorList>
            <person name="Korhonen P.K.K."/>
            <person name="Guangxu M.G."/>
            <person name="Wang T.W."/>
            <person name="Stroehlein A.J.S."/>
            <person name="Young N.D."/>
            <person name="Ang C.-S.A."/>
            <person name="Fernando D.W.F."/>
            <person name="Lu H.L."/>
            <person name="Taylor S.T."/>
            <person name="Ehtesham M.E.M."/>
            <person name="Najaraj S.H.N."/>
            <person name="Harsha G.H.G."/>
            <person name="Madugundu A.M."/>
            <person name="Renuse S.R."/>
            <person name="Holt D.H."/>
            <person name="Pandey A.P."/>
            <person name="Papenfuss A.P."/>
            <person name="Gasser R.B.G."/>
            <person name="Fischer K.F."/>
        </authorList>
    </citation>
    <scope>NUCLEOTIDE SEQUENCE</scope>
    <source>
        <strain evidence="7">SSS_KF_BRIS2020</strain>
    </source>
</reference>
<dbReference type="PANTHER" id="PTHR10267:SF0">
    <property type="entry name" value="DNA POLYMERASE SUBUNIT GAMMA-1"/>
    <property type="match status" value="1"/>
</dbReference>
<dbReference type="InterPro" id="IPR041336">
    <property type="entry name" value="DNApol_Exo"/>
</dbReference>
<dbReference type="Gene3D" id="3.30.70.370">
    <property type="match status" value="1"/>
</dbReference>
<dbReference type="InterPro" id="IPR043502">
    <property type="entry name" value="DNA/RNA_pol_sf"/>
</dbReference>
<evidence type="ECO:0000256" key="5">
    <source>
        <dbReference type="ARBA" id="ARBA00031966"/>
    </source>
</evidence>
<dbReference type="InterPro" id="IPR019760">
    <property type="entry name" value="DNA-dir_DNA_pol_A_CS"/>
</dbReference>
<evidence type="ECO:0000259" key="6">
    <source>
        <dbReference type="SMART" id="SM00482"/>
    </source>
</evidence>
<evidence type="ECO:0000256" key="1">
    <source>
        <dbReference type="ARBA" id="ARBA00012417"/>
    </source>
</evidence>
<dbReference type="InterPro" id="IPR001098">
    <property type="entry name" value="DNA-dir_DNA_pol_A_palm_dom"/>
</dbReference>
<keyword evidence="2" id="KW-0808">Transferase</keyword>
<dbReference type="Gene3D" id="3.30.420.390">
    <property type="match status" value="2"/>
</dbReference>
<dbReference type="GO" id="GO:0005760">
    <property type="term" value="C:gamma DNA polymerase complex"/>
    <property type="evidence" value="ECO:0007669"/>
    <property type="project" value="InterPro"/>
</dbReference>
<keyword evidence="10" id="KW-1185">Reference proteome</keyword>
<dbReference type="EMBL" id="JXLN01000883">
    <property type="protein sequence ID" value="KPM01601.1"/>
    <property type="molecule type" value="Genomic_DNA"/>
</dbReference>
<dbReference type="Gene3D" id="1.10.150.20">
    <property type="entry name" value="5' to 3' exonuclease, C-terminal subdomain"/>
    <property type="match status" value="1"/>
</dbReference>
<gene>
    <name evidence="8" type="ORF">QR98_0004880</name>
    <name evidence="7" type="ORF">SSS_8981</name>
</gene>
<keyword evidence="4" id="KW-0239">DNA-directed DNA polymerase</keyword>
<organism evidence="8 11">
    <name type="scientific">Sarcoptes scabiei</name>
    <name type="common">Itch mite</name>
    <name type="synonym">Acarus scabiei</name>
    <dbReference type="NCBI Taxonomy" id="52283"/>
    <lineage>
        <taxon>Eukaryota</taxon>
        <taxon>Metazoa</taxon>
        <taxon>Ecdysozoa</taxon>
        <taxon>Arthropoda</taxon>
        <taxon>Chelicerata</taxon>
        <taxon>Arachnida</taxon>
        <taxon>Acari</taxon>
        <taxon>Acariformes</taxon>
        <taxon>Sarcoptiformes</taxon>
        <taxon>Astigmata</taxon>
        <taxon>Psoroptidia</taxon>
        <taxon>Sarcoptoidea</taxon>
        <taxon>Sarcoptidae</taxon>
        <taxon>Sarcoptinae</taxon>
        <taxon>Sarcoptes</taxon>
    </lineage>
</organism>
<dbReference type="Proteomes" id="UP000070412">
    <property type="component" value="Unassembled WGS sequence"/>
</dbReference>
<reference evidence="8 11" key="1">
    <citation type="journal article" date="2015" name="Parasit. Vectors">
        <title>Draft genome of the scabies mite.</title>
        <authorList>
            <person name="Rider S.D.Jr."/>
            <person name="Morgan M.S."/>
            <person name="Arlian L.G."/>
        </authorList>
    </citation>
    <scope>NUCLEOTIDE SEQUENCE [LARGE SCALE GENOMIC DNA]</scope>
    <source>
        <strain evidence="8">Arlian Lab</strain>
    </source>
</reference>
<dbReference type="EnsemblMetazoa" id="SSS_8981s_mrna">
    <property type="protein sequence ID" value="KAF7487784.1"/>
    <property type="gene ID" value="SSS_8981"/>
</dbReference>
<dbReference type="PRINTS" id="PR00867">
    <property type="entry name" value="DNAPOLG"/>
</dbReference>
<feature type="domain" description="DNA-directed DNA polymerase family A palm" evidence="6">
    <location>
        <begin position="674"/>
        <end position="909"/>
    </location>
</feature>
<sequence>MKNFRLNQLGIQMIPEFLHRKLFGRRTTNFKNNVDLNMVVKQLKKSIGNIELNSKDLLQSLINHPWESAVKYLPDLLNHDVVDHINYLGQCYSEPYLNSVDKLLSIPEEILKSRPKKWNLSPGWTRYQVENNLFDKVEYPIEDSLVFDVEVLMEKSNNNRPTLAVALSPEAWYSWCSESLAEVKNETVLNSGFEYVRENTLQDMISMGHFGDQVRLIVGHNVSFDRSFIKEQYLIENDRTRFLDTMSLHICVAGLNQEQKILAMRNRNPWEEISSLNNLSDVYKLYCKSEHGLSKDPRNIFLKGTLQDVRKDFNNLMNYCANDVRATFDVFRSLFPQFVERFPNPVTLAGMLEMSIMYLPVNQNVWKRYLNESHSIFNQYKNEINKTLKEIACDACSALNGEIYKSDPWLWDLDWKTRSLGYKKSFREISYENLNKNDLVSSLMETSKHLKKNQPNLPGYPQWFVELCSNSKFLNKFDSIDFNEVFDFDQFNITTKMRTIPKLLRLMWMGYPLYFDQTNGWGYLVPLPTSENCDKSFETLRTIRSICLDRTLEEKDIATGLHNIVPGCLFFKLPHKNGPNKRVGNPLSKDFMEKISDGTLQPYTSSMDDLVRTQNKISYWINSSKRILSQMVLSYDQNGDGSILPRVVVCGTVTRRAVEPTWLTASNSYPDRLGSELKGIIQCPAGYSYVGADVDSQELWIASLIGDAHFCGVQGSTGLGWMNLKGEKSKQTDVHSVTAKTINITRDEAKVLNYARVYGSGQEFASRFLKRSNPNLSDEEAKLKAKKMFCQTKGYRQRVIKQIGDETVIEREWVGGTESHMFNKLERIATASNPRTPFLKGRISRALEPMAVGNDYITSRINWVVQSSAVDFLHILLVCMKWMMECFKIKGRFSISIHDEIRYIIENDHKYRAALALQFSNLLARSYFTAILKLDDLPASVAFFSSIEIDKCLRKDAKDDCKTPSNALGLSKGYGIPPGETLDIVRLLTIIESDQEFQEQFVSDQSSRQQQISQ</sequence>
<dbReference type="EC" id="2.7.7.7" evidence="1"/>
<dbReference type="GO" id="GO:0006264">
    <property type="term" value="P:mitochondrial DNA replication"/>
    <property type="evidence" value="ECO:0007669"/>
    <property type="project" value="TreeGrafter"/>
</dbReference>
<reference evidence="9" key="4">
    <citation type="submission" date="2022-06" db="UniProtKB">
        <authorList>
            <consortium name="EnsemblMetazoa"/>
        </authorList>
    </citation>
    <scope>IDENTIFICATION</scope>
</reference>
<reference evidence="10" key="2">
    <citation type="journal article" date="2020" name="PLoS Negl. Trop. Dis.">
        <title>High-quality nuclear genome for Sarcoptes scabiei-A critical resource for a neglected parasite.</title>
        <authorList>
            <person name="Korhonen P.K."/>
            <person name="Gasser R.B."/>
            <person name="Ma G."/>
            <person name="Wang T."/>
            <person name="Stroehlein A.J."/>
            <person name="Young N.D."/>
            <person name="Ang C.S."/>
            <person name="Fernando D.D."/>
            <person name="Lu H.C."/>
            <person name="Taylor S."/>
            <person name="Reynolds S.L."/>
            <person name="Mofiz E."/>
            <person name="Najaraj S.H."/>
            <person name="Gowda H."/>
            <person name="Madugundu A."/>
            <person name="Renuse S."/>
            <person name="Holt D."/>
            <person name="Pandey A."/>
            <person name="Papenfuss A.T."/>
            <person name="Fischer K."/>
        </authorList>
    </citation>
    <scope>NUCLEOTIDE SEQUENCE [LARGE SCALE GENOMIC DNA]</scope>
</reference>
<dbReference type="PANTHER" id="PTHR10267">
    <property type="entry name" value="DNA POLYMERASE SUBUNIT GAMMA-1"/>
    <property type="match status" value="1"/>
</dbReference>
<evidence type="ECO:0000256" key="2">
    <source>
        <dbReference type="ARBA" id="ARBA00022679"/>
    </source>
</evidence>
<dbReference type="OrthoDB" id="5588663at2759"/>
<dbReference type="SUPFAM" id="SSF53098">
    <property type="entry name" value="Ribonuclease H-like"/>
    <property type="match status" value="1"/>
</dbReference>
<dbReference type="PROSITE" id="PS00447">
    <property type="entry name" value="DNA_POLYMERASE_A"/>
    <property type="match status" value="1"/>
</dbReference>
<dbReference type="Pfam" id="PF00476">
    <property type="entry name" value="DNA_pol_A"/>
    <property type="match status" value="1"/>
</dbReference>
<dbReference type="FunFam" id="3.30.420.390:FF:000004">
    <property type="entry name" value="DNA polymerase subunit gamma-1, mitochondrial"/>
    <property type="match status" value="1"/>
</dbReference>
<dbReference type="Pfam" id="PF18136">
    <property type="entry name" value="DNApol_Exo"/>
    <property type="match status" value="1"/>
</dbReference>
<dbReference type="EMBL" id="WVUK01000066">
    <property type="protein sequence ID" value="KAF7487784.1"/>
    <property type="molecule type" value="Genomic_DNA"/>
</dbReference>
<dbReference type="InterPro" id="IPR012337">
    <property type="entry name" value="RNaseH-like_sf"/>
</dbReference>
<dbReference type="Proteomes" id="UP000616769">
    <property type="component" value="Unassembled WGS sequence"/>
</dbReference>
<evidence type="ECO:0000313" key="9">
    <source>
        <dbReference type="EnsemblMetazoa" id="KAF7487784.1"/>
    </source>
</evidence>
<dbReference type="InterPro" id="IPR002297">
    <property type="entry name" value="DNA-dir_DNA_pol_A_mt"/>
</dbReference>
<name>A0A131ZTF2_SARSC</name>
<accession>A0A131ZTF2</accession>